<feature type="region of interest" description="Disordered" evidence="1">
    <location>
        <begin position="53"/>
        <end position="88"/>
    </location>
</feature>
<proteinExistence type="predicted"/>
<accession>A0AAD4LVV5</accession>
<dbReference type="AlphaFoldDB" id="A0AAD4LVV5"/>
<evidence type="ECO:0000313" key="3">
    <source>
        <dbReference type="Proteomes" id="UP001203297"/>
    </source>
</evidence>
<evidence type="ECO:0000313" key="2">
    <source>
        <dbReference type="EMBL" id="KAI0292464.1"/>
    </source>
</evidence>
<feature type="compositionally biased region" description="Polar residues" evidence="1">
    <location>
        <begin position="70"/>
        <end position="83"/>
    </location>
</feature>
<sequence>MPRDVIDLSLIVNEPRKRKLASYATNEDNWSADKSETIKRMKKAVGLTDSLLTFDKADDPHPGATPCGSEGSSHQGSKSQKPCITNRGAMRIVKGKLKPKTLVSTAMTSEDDSTHLPVKDTDMEPPHVEEFGVESSEDDDEGVQIVEEDAEHELGK</sequence>
<feature type="region of interest" description="Disordered" evidence="1">
    <location>
        <begin position="100"/>
        <end position="156"/>
    </location>
</feature>
<protein>
    <submittedName>
        <fullName evidence="2">Uncharacterized protein</fullName>
    </submittedName>
</protein>
<dbReference type="EMBL" id="WTXG01000121">
    <property type="protein sequence ID" value="KAI0292464.1"/>
    <property type="molecule type" value="Genomic_DNA"/>
</dbReference>
<gene>
    <name evidence="2" type="ORF">B0F90DRAFT_1671142</name>
</gene>
<dbReference type="Proteomes" id="UP001203297">
    <property type="component" value="Unassembled WGS sequence"/>
</dbReference>
<feature type="compositionally biased region" description="Basic and acidic residues" evidence="1">
    <location>
        <begin position="112"/>
        <end position="130"/>
    </location>
</feature>
<reference evidence="2" key="1">
    <citation type="journal article" date="2022" name="New Phytol.">
        <title>Evolutionary transition to the ectomycorrhizal habit in the genomes of a hyperdiverse lineage of mushroom-forming fungi.</title>
        <authorList>
            <person name="Looney B."/>
            <person name="Miyauchi S."/>
            <person name="Morin E."/>
            <person name="Drula E."/>
            <person name="Courty P.E."/>
            <person name="Kohler A."/>
            <person name="Kuo A."/>
            <person name="LaButti K."/>
            <person name="Pangilinan J."/>
            <person name="Lipzen A."/>
            <person name="Riley R."/>
            <person name="Andreopoulos W."/>
            <person name="He G."/>
            <person name="Johnson J."/>
            <person name="Nolan M."/>
            <person name="Tritt A."/>
            <person name="Barry K.W."/>
            <person name="Grigoriev I.V."/>
            <person name="Nagy L.G."/>
            <person name="Hibbett D."/>
            <person name="Henrissat B."/>
            <person name="Matheny P.B."/>
            <person name="Labbe J."/>
            <person name="Martin F.M."/>
        </authorList>
    </citation>
    <scope>NUCLEOTIDE SEQUENCE</scope>
    <source>
        <strain evidence="2">BPL690</strain>
    </source>
</reference>
<evidence type="ECO:0000256" key="1">
    <source>
        <dbReference type="SAM" id="MobiDB-lite"/>
    </source>
</evidence>
<name>A0AAD4LVV5_9AGAM</name>
<organism evidence="2 3">
    <name type="scientific">Multifurca ochricompacta</name>
    <dbReference type="NCBI Taxonomy" id="376703"/>
    <lineage>
        <taxon>Eukaryota</taxon>
        <taxon>Fungi</taxon>
        <taxon>Dikarya</taxon>
        <taxon>Basidiomycota</taxon>
        <taxon>Agaricomycotina</taxon>
        <taxon>Agaricomycetes</taxon>
        <taxon>Russulales</taxon>
        <taxon>Russulaceae</taxon>
        <taxon>Multifurca</taxon>
    </lineage>
</organism>
<keyword evidence="3" id="KW-1185">Reference proteome</keyword>
<comment type="caution">
    <text evidence="2">The sequence shown here is derived from an EMBL/GenBank/DDBJ whole genome shotgun (WGS) entry which is preliminary data.</text>
</comment>
<feature type="compositionally biased region" description="Acidic residues" evidence="1">
    <location>
        <begin position="131"/>
        <end position="156"/>
    </location>
</feature>